<evidence type="ECO:0000256" key="1">
    <source>
        <dbReference type="ARBA" id="ARBA00005189"/>
    </source>
</evidence>
<keyword evidence="3" id="KW-0808">Transferase</keyword>
<organism evidence="7 8">
    <name type="scientific">Labrys wisconsinensis</name>
    <dbReference type="NCBI Taxonomy" id="425677"/>
    <lineage>
        <taxon>Bacteria</taxon>
        <taxon>Pseudomonadati</taxon>
        <taxon>Pseudomonadota</taxon>
        <taxon>Alphaproteobacteria</taxon>
        <taxon>Hyphomicrobiales</taxon>
        <taxon>Xanthobacteraceae</taxon>
        <taxon>Labrys</taxon>
    </lineage>
</organism>
<dbReference type="InterPro" id="IPR029063">
    <property type="entry name" value="SAM-dependent_MTases_sf"/>
</dbReference>
<keyword evidence="8" id="KW-1185">Reference proteome</keyword>
<name>A0ABU0JJ83_9HYPH</name>
<reference evidence="7 8" key="1">
    <citation type="submission" date="2023-07" db="EMBL/GenBank/DDBJ databases">
        <title>Genomic Encyclopedia of Type Strains, Phase IV (KMG-IV): sequencing the most valuable type-strain genomes for metagenomic binning, comparative biology and taxonomic classification.</title>
        <authorList>
            <person name="Goeker M."/>
        </authorList>
    </citation>
    <scope>NUCLEOTIDE SEQUENCE [LARGE SCALE GENOMIC DNA]</scope>
    <source>
        <strain evidence="7 8">DSM 19619</strain>
    </source>
</reference>
<dbReference type="CDD" id="cd02440">
    <property type="entry name" value="AdoMet_MTases"/>
    <property type="match status" value="1"/>
</dbReference>
<protein>
    <submittedName>
        <fullName evidence="7">S-adenosylmethionine-diacylgycerolhomoserine-N-methyltransferase</fullName>
    </submittedName>
</protein>
<comment type="caution">
    <text evidence="7">The sequence shown here is derived from an EMBL/GenBank/DDBJ whole genome shotgun (WGS) entry which is preliminary data.</text>
</comment>
<dbReference type="Proteomes" id="UP001242480">
    <property type="component" value="Unassembled WGS sequence"/>
</dbReference>
<evidence type="ECO:0000313" key="7">
    <source>
        <dbReference type="EMBL" id="MDQ0473670.1"/>
    </source>
</evidence>
<dbReference type="RefSeq" id="WP_307282241.1">
    <property type="nucleotide sequence ID" value="NZ_JAUSVX010000017.1"/>
</dbReference>
<dbReference type="InterPro" id="IPR041698">
    <property type="entry name" value="Methyltransf_25"/>
</dbReference>
<evidence type="ECO:0000256" key="2">
    <source>
        <dbReference type="ARBA" id="ARBA00022603"/>
    </source>
</evidence>
<comment type="pathway">
    <text evidence="1">Lipid metabolism.</text>
</comment>
<evidence type="ECO:0000259" key="6">
    <source>
        <dbReference type="Pfam" id="PF13649"/>
    </source>
</evidence>
<dbReference type="Pfam" id="PF13649">
    <property type="entry name" value="Methyltransf_25"/>
    <property type="match status" value="1"/>
</dbReference>
<dbReference type="PANTHER" id="PTHR44307:SF2">
    <property type="entry name" value="PHOSPHOETHANOLAMINE METHYLTRANSFERASE ISOFORM X1"/>
    <property type="match status" value="1"/>
</dbReference>
<comment type="catalytic activity">
    <reaction evidence="5">
        <text>phosphoethanolamine + S-adenosyl-L-methionine = N-methylethanolamine phosphate + S-adenosyl-L-homocysteine + H(+)</text>
        <dbReference type="Rhea" id="RHEA:20365"/>
        <dbReference type="ChEBI" id="CHEBI:15378"/>
        <dbReference type="ChEBI" id="CHEBI:57781"/>
        <dbReference type="ChEBI" id="CHEBI:57856"/>
        <dbReference type="ChEBI" id="CHEBI:58190"/>
        <dbReference type="ChEBI" id="CHEBI:59789"/>
        <dbReference type="EC" id="2.1.1.103"/>
    </reaction>
    <physiologicalReaction direction="left-to-right" evidence="5">
        <dbReference type="Rhea" id="RHEA:20366"/>
    </physiologicalReaction>
</comment>
<proteinExistence type="predicted"/>
<gene>
    <name evidence="7" type="ORF">QO011_006706</name>
</gene>
<feature type="domain" description="Methyltransferase" evidence="6">
    <location>
        <begin position="54"/>
        <end position="153"/>
    </location>
</feature>
<dbReference type="PANTHER" id="PTHR44307">
    <property type="entry name" value="PHOSPHOETHANOLAMINE METHYLTRANSFERASE"/>
    <property type="match status" value="1"/>
</dbReference>
<dbReference type="EMBL" id="JAUSVX010000017">
    <property type="protein sequence ID" value="MDQ0473670.1"/>
    <property type="molecule type" value="Genomic_DNA"/>
</dbReference>
<evidence type="ECO:0000256" key="3">
    <source>
        <dbReference type="ARBA" id="ARBA00022679"/>
    </source>
</evidence>
<evidence type="ECO:0000313" key="8">
    <source>
        <dbReference type="Proteomes" id="UP001242480"/>
    </source>
</evidence>
<accession>A0ABU0JJ83</accession>
<evidence type="ECO:0000256" key="4">
    <source>
        <dbReference type="ARBA" id="ARBA00025707"/>
    </source>
</evidence>
<sequence>MTDHAPLAAAASAAEAMDGIYRWQRWIYDLTRKYYLLGRDRLIADLDAADGASVLEIGCGTGRNLVAAARRYPDARLHGFDISGQMLDTARRALLRRALKQRVTLGRADATTFDPAMFGRPAFERLYISYTLSMIPGWRLAAERAAAAIAPGGKLLIVDFGQQEGLPRWFKALLFAWLRRFHVHPSAELPGVLADIAERHGLALDCRSLYRGYAVYAVLRRPT</sequence>
<comment type="pathway">
    <text evidence="4">Phospholipid metabolism.</text>
</comment>
<keyword evidence="2" id="KW-0489">Methyltransferase</keyword>
<dbReference type="Gene3D" id="3.40.50.150">
    <property type="entry name" value="Vaccinia Virus protein VP39"/>
    <property type="match status" value="1"/>
</dbReference>
<dbReference type="SUPFAM" id="SSF53335">
    <property type="entry name" value="S-adenosyl-L-methionine-dependent methyltransferases"/>
    <property type="match status" value="1"/>
</dbReference>
<evidence type="ECO:0000256" key="5">
    <source>
        <dbReference type="ARBA" id="ARBA00047622"/>
    </source>
</evidence>